<evidence type="ECO:0000313" key="3">
    <source>
        <dbReference type="Proteomes" id="UP000474778"/>
    </source>
</evidence>
<dbReference type="RefSeq" id="WP_160796858.1">
    <property type="nucleotide sequence ID" value="NZ_WRPA01000011.1"/>
</dbReference>
<keyword evidence="3" id="KW-1185">Reference proteome</keyword>
<evidence type="ECO:0000256" key="1">
    <source>
        <dbReference type="SAM" id="SignalP"/>
    </source>
</evidence>
<proteinExistence type="predicted"/>
<name>A0A6L7HZ26_9GAMM</name>
<dbReference type="EMBL" id="WRPA01000011">
    <property type="protein sequence ID" value="MXR69589.1"/>
    <property type="molecule type" value="Genomic_DNA"/>
</dbReference>
<feature type="chain" id="PRO_5026820140" evidence="1">
    <location>
        <begin position="26"/>
        <end position="414"/>
    </location>
</feature>
<feature type="signal peptide" evidence="1">
    <location>
        <begin position="1"/>
        <end position="25"/>
    </location>
</feature>
<dbReference type="PANTHER" id="PTHR43737:SF1">
    <property type="entry name" value="DUF1501 DOMAIN-CONTAINING PROTEIN"/>
    <property type="match status" value="1"/>
</dbReference>
<protein>
    <submittedName>
        <fullName evidence="2">DUF1501 domain-containing protein</fullName>
    </submittedName>
</protein>
<dbReference type="PANTHER" id="PTHR43737">
    <property type="entry name" value="BLL7424 PROTEIN"/>
    <property type="match status" value="1"/>
</dbReference>
<reference evidence="2 3" key="1">
    <citation type="submission" date="2019-12" db="EMBL/GenBank/DDBJ databases">
        <title>Shewanella insulae sp. nov., isolated from a tidal flat.</title>
        <authorList>
            <person name="Yoon J.-H."/>
        </authorList>
    </citation>
    <scope>NUCLEOTIDE SEQUENCE [LARGE SCALE GENOMIC DNA]</scope>
    <source>
        <strain evidence="2 3">JBTF-M18</strain>
    </source>
</reference>
<evidence type="ECO:0000313" key="2">
    <source>
        <dbReference type="EMBL" id="MXR69589.1"/>
    </source>
</evidence>
<accession>A0A6L7HZ26</accession>
<gene>
    <name evidence="2" type="ORF">GNT65_13040</name>
</gene>
<dbReference type="Proteomes" id="UP000474778">
    <property type="component" value="Unassembled WGS sequence"/>
</dbReference>
<keyword evidence="1" id="KW-0732">Signal</keyword>
<dbReference type="InterPro" id="IPR010869">
    <property type="entry name" value="DUF1501"/>
</dbReference>
<dbReference type="PROSITE" id="PS51257">
    <property type="entry name" value="PROKAR_LIPOPROTEIN"/>
    <property type="match status" value="1"/>
</dbReference>
<dbReference type="Pfam" id="PF07394">
    <property type="entry name" value="DUF1501"/>
    <property type="match status" value="1"/>
</dbReference>
<comment type="caution">
    <text evidence="2">The sequence shown here is derived from an EMBL/GenBank/DDBJ whole genome shotgun (WGS) entry which is preliminary data.</text>
</comment>
<sequence length="414" mass="44126">MNRREFIKGLAALTSMAACSRFALANTGNANGQFWVFVSADGGWDTTSVCDPKGNIEYSSSKGVINNYNTSAIRQVGNFQIAPMLNSSYSGPDHLGNFFNAQYQNLRVFNGVDCGTNSHTAGMHAFATGHQSPAYPTTPALIASLNQSQYLMPYYLGSGYGKTAGIVQAARLNDLSRVSSMADTDRYLPQDILEMVNSEQQAALSDYSNSALNDAELVALSQFGNAHTHGGDLSRLLNSMPANPSSGQLLRAEIAAAAFAAGLSTTASIGLGAFDTHSNNDEGQGKEIPAYFELINHLIAQLQYQGIADRTTIVMGSDFGRTPYYNGDQGKDHWSIGSMMVWDKLMTGNLLVGATDSQLRAQAVDPDSLALSPDGIILSPGHLHAAIRAKMGIGQASELSFKFPLGVETLGLLD</sequence>
<organism evidence="2 3">
    <name type="scientific">Shewanella insulae</name>
    <dbReference type="NCBI Taxonomy" id="2681496"/>
    <lineage>
        <taxon>Bacteria</taxon>
        <taxon>Pseudomonadati</taxon>
        <taxon>Pseudomonadota</taxon>
        <taxon>Gammaproteobacteria</taxon>
        <taxon>Alteromonadales</taxon>
        <taxon>Shewanellaceae</taxon>
        <taxon>Shewanella</taxon>
    </lineage>
</organism>
<dbReference type="AlphaFoldDB" id="A0A6L7HZ26"/>